<keyword evidence="3" id="KW-1185">Reference proteome</keyword>
<organism evidence="2 3">
    <name type="scientific">Amycolatopsis carbonis</name>
    <dbReference type="NCBI Taxonomy" id="715471"/>
    <lineage>
        <taxon>Bacteria</taxon>
        <taxon>Bacillati</taxon>
        <taxon>Actinomycetota</taxon>
        <taxon>Actinomycetes</taxon>
        <taxon>Pseudonocardiales</taxon>
        <taxon>Pseudonocardiaceae</taxon>
        <taxon>Amycolatopsis</taxon>
    </lineage>
</organism>
<gene>
    <name evidence="2" type="ORF">QRX50_23325</name>
</gene>
<evidence type="ECO:0000313" key="3">
    <source>
        <dbReference type="Proteomes" id="UP001236014"/>
    </source>
</evidence>
<feature type="coiled-coil region" evidence="1">
    <location>
        <begin position="19"/>
        <end position="46"/>
    </location>
</feature>
<name>A0A9Y2IRI9_9PSEU</name>
<dbReference type="Proteomes" id="UP001236014">
    <property type="component" value="Chromosome"/>
</dbReference>
<dbReference type="RefSeq" id="WP_285974028.1">
    <property type="nucleotide sequence ID" value="NZ_CP127294.1"/>
</dbReference>
<reference evidence="2 3" key="1">
    <citation type="submission" date="2023-06" db="EMBL/GenBank/DDBJ databases">
        <authorList>
            <person name="Oyuntsetseg B."/>
            <person name="Kim S.B."/>
        </authorList>
    </citation>
    <scope>NUCLEOTIDE SEQUENCE [LARGE SCALE GENOMIC DNA]</scope>
    <source>
        <strain evidence="2 3">2-15</strain>
    </source>
</reference>
<evidence type="ECO:0000313" key="2">
    <source>
        <dbReference type="EMBL" id="WIX83478.1"/>
    </source>
</evidence>
<sequence>MQEHNAKLRRDNQTLHEHLNLAVATIMRLTLENAQLREELEAAAKVTRITAVHHD</sequence>
<protein>
    <submittedName>
        <fullName evidence="2">Uncharacterized protein</fullName>
    </submittedName>
</protein>
<proteinExistence type="predicted"/>
<accession>A0A9Y2IRI9</accession>
<evidence type="ECO:0000256" key="1">
    <source>
        <dbReference type="SAM" id="Coils"/>
    </source>
</evidence>
<keyword evidence="1" id="KW-0175">Coiled coil</keyword>
<dbReference type="EMBL" id="CP127294">
    <property type="protein sequence ID" value="WIX83478.1"/>
    <property type="molecule type" value="Genomic_DNA"/>
</dbReference>
<dbReference type="KEGG" id="acab:QRX50_23325"/>
<dbReference type="AlphaFoldDB" id="A0A9Y2IRI9"/>